<accession>A0A369KMF9</accession>
<dbReference type="AlphaFoldDB" id="A0A369KMF9"/>
<dbReference type="Proteomes" id="UP000253934">
    <property type="component" value="Unassembled WGS sequence"/>
</dbReference>
<evidence type="ECO:0000313" key="2">
    <source>
        <dbReference type="Proteomes" id="UP000253934"/>
    </source>
</evidence>
<proteinExistence type="predicted"/>
<evidence type="ECO:0000313" key="1">
    <source>
        <dbReference type="EMBL" id="RDB35839.1"/>
    </source>
</evidence>
<sequence length="173" mass="19982">MDLTKLFLKSKHGIIDAQLQTKQVALTLFSALKSQLEQDLKYLTLQKDLDDDLFFSKVQILFGQYSDESKNKTNTTHKDKRYLFIYIPGNAGFLIEPNTTFDTLNMYRATRVYQHLGSTKEDNTLTPYFVLKSDIIGEFKILDENYVRVSDNQKTLSVAQMSEMLILLSDSMK</sequence>
<organism evidence="1 2">
    <name type="scientific">Spirobacillus cienkowskii</name>
    <dbReference type="NCBI Taxonomy" id="495820"/>
    <lineage>
        <taxon>Bacteria</taxon>
        <taxon>Pseudomonadati</taxon>
        <taxon>Bdellovibrionota</taxon>
        <taxon>Oligoflexia</taxon>
        <taxon>Silvanigrellales</taxon>
        <taxon>Spirobacillus</taxon>
    </lineage>
</organism>
<name>A0A369KMF9_9BACT</name>
<protein>
    <submittedName>
        <fullName evidence="1">Uncharacterized protein</fullName>
    </submittedName>
</protein>
<dbReference type="EMBL" id="QOVW01000073">
    <property type="protein sequence ID" value="RDB35839.1"/>
    <property type="molecule type" value="Genomic_DNA"/>
</dbReference>
<keyword evidence="2" id="KW-1185">Reference proteome</keyword>
<gene>
    <name evidence="1" type="ORF">DCC88_08025</name>
</gene>
<reference evidence="1" key="1">
    <citation type="submission" date="2018-04" db="EMBL/GenBank/DDBJ databases">
        <title>Draft genome sequence of the Candidatus Spirobacillus cienkowskii, a pathogen of freshwater Daphnia species, reconstructed from hemolymph metagenomic reads.</title>
        <authorList>
            <person name="Bresciani L."/>
            <person name="Lemos L.N."/>
            <person name="Wale N."/>
            <person name="Lin J.Y."/>
            <person name="Fernandes G.R."/>
            <person name="Duffy M.A."/>
            <person name="Rodrigues J.M."/>
        </authorList>
    </citation>
    <scope>NUCLEOTIDE SEQUENCE [LARGE SCALE GENOMIC DNA]</scope>
    <source>
        <strain evidence="1">Binning01</strain>
    </source>
</reference>
<comment type="caution">
    <text evidence="1">The sequence shown here is derived from an EMBL/GenBank/DDBJ whole genome shotgun (WGS) entry which is preliminary data.</text>
</comment>